<name>A0A1G2L4B1_9BACT</name>
<comment type="caution">
    <text evidence="2">The sequence shown here is derived from an EMBL/GenBank/DDBJ whole genome shotgun (WGS) entry which is preliminary data.</text>
</comment>
<proteinExistence type="predicted"/>
<organism evidence="2 3">
    <name type="scientific">Candidatus Sungbacteria bacterium RIFCSPLOWO2_01_FULL_47_10</name>
    <dbReference type="NCBI Taxonomy" id="1802276"/>
    <lineage>
        <taxon>Bacteria</taxon>
        <taxon>Candidatus Sungiibacteriota</taxon>
    </lineage>
</organism>
<gene>
    <name evidence="2" type="ORF">A2934_03465</name>
</gene>
<keyword evidence="1" id="KW-1133">Transmembrane helix</keyword>
<dbReference type="AlphaFoldDB" id="A0A1G2L4B1"/>
<evidence type="ECO:0000256" key="1">
    <source>
        <dbReference type="SAM" id="Phobius"/>
    </source>
</evidence>
<keyword evidence="1" id="KW-0812">Transmembrane</keyword>
<protein>
    <submittedName>
        <fullName evidence="2">Uncharacterized protein</fullName>
    </submittedName>
</protein>
<reference evidence="2 3" key="1">
    <citation type="journal article" date="2016" name="Nat. Commun.">
        <title>Thousands of microbial genomes shed light on interconnected biogeochemical processes in an aquifer system.</title>
        <authorList>
            <person name="Anantharaman K."/>
            <person name="Brown C.T."/>
            <person name="Hug L.A."/>
            <person name="Sharon I."/>
            <person name="Castelle C.J."/>
            <person name="Probst A.J."/>
            <person name="Thomas B.C."/>
            <person name="Singh A."/>
            <person name="Wilkins M.J."/>
            <person name="Karaoz U."/>
            <person name="Brodie E.L."/>
            <person name="Williams K.H."/>
            <person name="Hubbard S.S."/>
            <person name="Banfield J.F."/>
        </authorList>
    </citation>
    <scope>NUCLEOTIDE SEQUENCE [LARGE SCALE GENOMIC DNA]</scope>
</reference>
<feature type="transmembrane region" description="Helical" evidence="1">
    <location>
        <begin position="39"/>
        <end position="58"/>
    </location>
</feature>
<sequence length="59" mass="6665">MTTVFFVLATLATFYFLAHFPAAMYIKHKNPIATISIKWPVFAAPLILWLATAISYFLA</sequence>
<evidence type="ECO:0000313" key="2">
    <source>
        <dbReference type="EMBL" id="OHA06410.1"/>
    </source>
</evidence>
<accession>A0A1G2L4B1</accession>
<dbReference type="EMBL" id="MHQO01000031">
    <property type="protein sequence ID" value="OHA06410.1"/>
    <property type="molecule type" value="Genomic_DNA"/>
</dbReference>
<feature type="transmembrane region" description="Helical" evidence="1">
    <location>
        <begin position="6"/>
        <end position="27"/>
    </location>
</feature>
<keyword evidence="1" id="KW-0472">Membrane</keyword>
<evidence type="ECO:0000313" key="3">
    <source>
        <dbReference type="Proteomes" id="UP000177982"/>
    </source>
</evidence>
<dbReference type="Proteomes" id="UP000177982">
    <property type="component" value="Unassembled WGS sequence"/>
</dbReference>